<evidence type="ECO:0000313" key="2">
    <source>
        <dbReference type="EMBL" id="CUH76278.1"/>
    </source>
</evidence>
<gene>
    <name evidence="2" type="ORF">TRN7648_00868</name>
</gene>
<organism evidence="2 3">
    <name type="scientific">Tropicibacter naphthalenivorans</name>
    <dbReference type="NCBI Taxonomy" id="441103"/>
    <lineage>
        <taxon>Bacteria</taxon>
        <taxon>Pseudomonadati</taxon>
        <taxon>Pseudomonadota</taxon>
        <taxon>Alphaproteobacteria</taxon>
        <taxon>Rhodobacterales</taxon>
        <taxon>Roseobacteraceae</taxon>
        <taxon>Tropicibacter</taxon>
    </lineage>
</organism>
<evidence type="ECO:0000313" key="3">
    <source>
        <dbReference type="Proteomes" id="UP000054935"/>
    </source>
</evidence>
<feature type="signal peptide" evidence="1">
    <location>
        <begin position="1"/>
        <end position="26"/>
    </location>
</feature>
<evidence type="ECO:0000256" key="1">
    <source>
        <dbReference type="SAM" id="SignalP"/>
    </source>
</evidence>
<feature type="chain" id="PRO_5006063510" evidence="1">
    <location>
        <begin position="27"/>
        <end position="141"/>
    </location>
</feature>
<keyword evidence="3" id="KW-1185">Reference proteome</keyword>
<protein>
    <submittedName>
        <fullName evidence="2">Uncharacterized protein</fullName>
    </submittedName>
</protein>
<dbReference type="STRING" id="441103.TRN7648_00868"/>
<dbReference type="AlphaFoldDB" id="A0A0P1GJJ4"/>
<name>A0A0P1GJJ4_9RHOB</name>
<keyword evidence="1" id="KW-0732">Signal</keyword>
<reference evidence="2 3" key="1">
    <citation type="submission" date="2015-09" db="EMBL/GenBank/DDBJ databases">
        <authorList>
            <consortium name="Swine Surveillance"/>
        </authorList>
    </citation>
    <scope>NUCLEOTIDE SEQUENCE [LARGE SCALE GENOMIC DNA]</scope>
    <source>
        <strain evidence="2 3">CECT 7648</strain>
    </source>
</reference>
<sequence length="141" mass="15145">MIFRCSKGRVLAALCCLWPVAGQSLCMVCDEIITLNADQASCFTDNFDTVLKAIEATPEGRFPVNMNGCALGDRNGQGIATRGGILTMPDLPERPALAPEEGKSVYLLDRSGAECLRNLLTARAAELDPSATFDLYELCAN</sequence>
<accession>A0A0P1GJJ4</accession>
<dbReference type="EMBL" id="CYSE01000001">
    <property type="protein sequence ID" value="CUH76278.1"/>
    <property type="molecule type" value="Genomic_DNA"/>
</dbReference>
<dbReference type="Proteomes" id="UP000054935">
    <property type="component" value="Unassembled WGS sequence"/>
</dbReference>
<proteinExistence type="predicted"/>